<feature type="compositionally biased region" description="Basic and acidic residues" evidence="1">
    <location>
        <begin position="1"/>
        <end position="10"/>
    </location>
</feature>
<dbReference type="AlphaFoldDB" id="A0A284RRJ2"/>
<dbReference type="OrthoDB" id="10567500at2759"/>
<accession>A0A284RRJ2</accession>
<evidence type="ECO:0000313" key="3">
    <source>
        <dbReference type="Proteomes" id="UP000219338"/>
    </source>
</evidence>
<feature type="region of interest" description="Disordered" evidence="1">
    <location>
        <begin position="1"/>
        <end position="42"/>
    </location>
</feature>
<dbReference type="Proteomes" id="UP000219338">
    <property type="component" value="Unassembled WGS sequence"/>
</dbReference>
<evidence type="ECO:0000313" key="2">
    <source>
        <dbReference type="EMBL" id="SJL11363.1"/>
    </source>
</evidence>
<protein>
    <submittedName>
        <fullName evidence="2">Uncharacterized protein</fullName>
    </submittedName>
</protein>
<evidence type="ECO:0000256" key="1">
    <source>
        <dbReference type="SAM" id="MobiDB-lite"/>
    </source>
</evidence>
<dbReference type="EMBL" id="FUEG01000014">
    <property type="protein sequence ID" value="SJL11363.1"/>
    <property type="molecule type" value="Genomic_DNA"/>
</dbReference>
<reference evidence="3" key="1">
    <citation type="journal article" date="2017" name="Nat. Ecol. Evol.">
        <title>Genome expansion and lineage-specific genetic innovations in the forest pathogenic fungi Armillaria.</title>
        <authorList>
            <person name="Sipos G."/>
            <person name="Prasanna A.N."/>
            <person name="Walter M.C."/>
            <person name="O'Connor E."/>
            <person name="Balint B."/>
            <person name="Krizsan K."/>
            <person name="Kiss B."/>
            <person name="Hess J."/>
            <person name="Varga T."/>
            <person name="Slot J."/>
            <person name="Riley R."/>
            <person name="Boka B."/>
            <person name="Rigling D."/>
            <person name="Barry K."/>
            <person name="Lee J."/>
            <person name="Mihaltcheva S."/>
            <person name="LaButti K."/>
            <person name="Lipzen A."/>
            <person name="Waldron R."/>
            <person name="Moloney N.M."/>
            <person name="Sperisen C."/>
            <person name="Kredics L."/>
            <person name="Vagvoelgyi C."/>
            <person name="Patrignani A."/>
            <person name="Fitzpatrick D."/>
            <person name="Nagy I."/>
            <person name="Doyle S."/>
            <person name="Anderson J.B."/>
            <person name="Grigoriev I.V."/>
            <person name="Gueldener U."/>
            <person name="Muensterkoetter M."/>
            <person name="Nagy L.G."/>
        </authorList>
    </citation>
    <scope>NUCLEOTIDE SEQUENCE [LARGE SCALE GENOMIC DNA]</scope>
    <source>
        <strain evidence="3">C18/9</strain>
    </source>
</reference>
<sequence>MNPGRFEHKNKSSKPKAGRSTSTFPEVPEDDTDGPRNPGTYAYKAGLKSVRLRINRNIKTDGLAGSGRKATLKDVRLRIQSTTETDGQGG</sequence>
<name>A0A284RRJ2_ARMOS</name>
<keyword evidence="3" id="KW-1185">Reference proteome</keyword>
<gene>
    <name evidence="2" type="ORF">ARMOST_14766</name>
</gene>
<organism evidence="2 3">
    <name type="scientific">Armillaria ostoyae</name>
    <name type="common">Armillaria root rot fungus</name>
    <dbReference type="NCBI Taxonomy" id="47428"/>
    <lineage>
        <taxon>Eukaryota</taxon>
        <taxon>Fungi</taxon>
        <taxon>Dikarya</taxon>
        <taxon>Basidiomycota</taxon>
        <taxon>Agaricomycotina</taxon>
        <taxon>Agaricomycetes</taxon>
        <taxon>Agaricomycetidae</taxon>
        <taxon>Agaricales</taxon>
        <taxon>Marasmiineae</taxon>
        <taxon>Physalacriaceae</taxon>
        <taxon>Armillaria</taxon>
    </lineage>
</organism>
<proteinExistence type="predicted"/>